<evidence type="ECO:0000313" key="4">
    <source>
        <dbReference type="Proteomes" id="UP000798046"/>
    </source>
</evidence>
<name>A0ABQ6TMW6_9BACT</name>
<dbReference type="InterPro" id="IPR012334">
    <property type="entry name" value="Pectin_lyas_fold"/>
</dbReference>
<feature type="transmembrane region" description="Helical" evidence="1">
    <location>
        <begin position="7"/>
        <end position="25"/>
    </location>
</feature>
<evidence type="ECO:0000256" key="1">
    <source>
        <dbReference type="SAM" id="Phobius"/>
    </source>
</evidence>
<dbReference type="EMBL" id="VZRA01000003">
    <property type="protein sequence ID" value="KAB0669742.1"/>
    <property type="molecule type" value="Genomic_DNA"/>
</dbReference>
<dbReference type="Gene3D" id="2.160.20.10">
    <property type="entry name" value="Single-stranded right-handed beta-helix, Pectin lyase-like"/>
    <property type="match status" value="1"/>
</dbReference>
<protein>
    <recommendedName>
        <fullName evidence="2">Right handed beta helix domain-containing protein</fullName>
    </recommendedName>
</protein>
<dbReference type="InterPro" id="IPR011050">
    <property type="entry name" value="Pectin_lyase_fold/virulence"/>
</dbReference>
<sequence>MEHRVKNLVFRCVGICLIIILSMAVCRNTCVANEEAPLTRSDMAARLQGIVPLEPARPQVSHAFDGPSSSPPKRPDIRYDHATLTEDVTWRGTVLIKGALVIAPQATLRIEPGTTVRFARVDGALRKARLVVMGRIQSIGTAERPILFSSDAPMPVTGDWGGILLLATEKRNQFEHTTIEGAETGLEAHFSALTAKSARVTLSKTGLSLRDSIATVEASSFSACETGMEVHDAEFELRDSSVSTNRQGMSLSRSSVVLASTSVTDNGQRGIRAEECRLRISSCNISSNGAGAVVTGGEGQIFMTRFMLNKDTALHLGSSRMKINRSLFADNDHDALRTEDGRATVWGCAFRGNGGFNLYNAGREEVVAVQNWWGDDDEKAISSKVFDGSREPRSGTVQVFPWLSSQPAILP</sequence>
<keyword evidence="1" id="KW-0472">Membrane</keyword>
<reference evidence="3 4" key="1">
    <citation type="journal article" date="2020" name="Microorganisms">
        <title>Description of Three Novel Members in the Family Geobacteraceae, Oryzomonas japonicum gen. nov., sp. nov., Oryzomonas sagensis sp. nov., and Oryzomonas ruber sp. nov.</title>
        <authorList>
            <person name="Xu Z."/>
            <person name="Masuda Y."/>
            <person name="Hayakawa C."/>
            <person name="Ushijima N."/>
            <person name="Kawano K."/>
            <person name="Shiratori Y."/>
            <person name="Senoo K."/>
            <person name="Itoh H."/>
        </authorList>
    </citation>
    <scope>NUCLEOTIDE SEQUENCE [LARGE SCALE GENOMIC DNA]</scope>
    <source>
        <strain evidence="3 4">Red100</strain>
    </source>
</reference>
<keyword evidence="4" id="KW-1185">Reference proteome</keyword>
<evidence type="ECO:0000259" key="2">
    <source>
        <dbReference type="Pfam" id="PF13229"/>
    </source>
</evidence>
<dbReference type="Proteomes" id="UP000798046">
    <property type="component" value="Unassembled WGS sequence"/>
</dbReference>
<gene>
    <name evidence="3" type="ORF">F6V30_13175</name>
</gene>
<accession>A0ABQ6TMW6</accession>
<comment type="caution">
    <text evidence="3">The sequence shown here is derived from an EMBL/GenBank/DDBJ whole genome shotgun (WGS) entry which is preliminary data.</text>
</comment>
<dbReference type="SUPFAM" id="SSF51126">
    <property type="entry name" value="Pectin lyase-like"/>
    <property type="match status" value="1"/>
</dbReference>
<dbReference type="InterPro" id="IPR039448">
    <property type="entry name" value="Beta_helix"/>
</dbReference>
<keyword evidence="1" id="KW-1133">Transmembrane helix</keyword>
<proteinExistence type="predicted"/>
<dbReference type="Pfam" id="PF13229">
    <property type="entry name" value="Beta_helix"/>
    <property type="match status" value="1"/>
</dbReference>
<feature type="domain" description="Right handed beta helix" evidence="2">
    <location>
        <begin position="234"/>
        <end position="363"/>
    </location>
</feature>
<organism evidence="3 4">
    <name type="scientific">Oryzomonas sagensis</name>
    <dbReference type="NCBI Taxonomy" id="2603857"/>
    <lineage>
        <taxon>Bacteria</taxon>
        <taxon>Pseudomonadati</taxon>
        <taxon>Thermodesulfobacteriota</taxon>
        <taxon>Desulfuromonadia</taxon>
        <taxon>Geobacterales</taxon>
        <taxon>Geobacteraceae</taxon>
        <taxon>Oryzomonas</taxon>
    </lineage>
</organism>
<evidence type="ECO:0000313" key="3">
    <source>
        <dbReference type="EMBL" id="KAB0669742.1"/>
    </source>
</evidence>
<keyword evidence="1" id="KW-0812">Transmembrane</keyword>